<dbReference type="STRING" id="298654.FraEuI1c_6407"/>
<evidence type="ECO:0000313" key="3">
    <source>
        <dbReference type="Proteomes" id="UP000002484"/>
    </source>
</evidence>
<dbReference type="AlphaFoldDB" id="E3J725"/>
<dbReference type="InParanoid" id="E3J725"/>
<feature type="domain" description="N-acetyltransferase" evidence="1">
    <location>
        <begin position="22"/>
        <end position="185"/>
    </location>
</feature>
<dbReference type="Proteomes" id="UP000002484">
    <property type="component" value="Chromosome"/>
</dbReference>
<sequence length="203" mass="22681">MTSPGLALGPLRPSYPIETRRLLLRPIDPVGDLDAMHAYLSREDVCRYIPPEPRSREQVAERLANPELVRSELDTEGQCLALAVVLRESGDLIGDLIFFWHSALHRSGEIGYVVNPEYHGQGYATEAARALLGLLFDEFGLHRVTARIDAENPASAAVLTKLGMRQEALLVENEWFKGRWSTEIDFAILDREWRGRAGLGSDS</sequence>
<dbReference type="PANTHER" id="PTHR43792">
    <property type="entry name" value="GNAT FAMILY, PUTATIVE (AFU_ORTHOLOGUE AFUA_3G00765)-RELATED-RELATED"/>
    <property type="match status" value="1"/>
</dbReference>
<dbReference type="GO" id="GO:0016747">
    <property type="term" value="F:acyltransferase activity, transferring groups other than amino-acyl groups"/>
    <property type="evidence" value="ECO:0007669"/>
    <property type="project" value="InterPro"/>
</dbReference>
<dbReference type="Gene3D" id="3.40.630.30">
    <property type="match status" value="1"/>
</dbReference>
<dbReference type="InterPro" id="IPR000182">
    <property type="entry name" value="GNAT_dom"/>
</dbReference>
<keyword evidence="3" id="KW-1185">Reference proteome</keyword>
<evidence type="ECO:0000313" key="2">
    <source>
        <dbReference type="EMBL" id="ADP84389.1"/>
    </source>
</evidence>
<dbReference type="EMBL" id="CP002299">
    <property type="protein sequence ID" value="ADP84389.1"/>
    <property type="molecule type" value="Genomic_DNA"/>
</dbReference>
<proteinExistence type="predicted"/>
<dbReference type="CDD" id="cd04301">
    <property type="entry name" value="NAT_SF"/>
    <property type="match status" value="1"/>
</dbReference>
<dbReference type="KEGG" id="fri:FraEuI1c_6407"/>
<dbReference type="OrthoDB" id="9132139at2"/>
<evidence type="ECO:0000259" key="1">
    <source>
        <dbReference type="PROSITE" id="PS51186"/>
    </source>
</evidence>
<dbReference type="HOGENOM" id="CLU_013985_3_6_11"/>
<protein>
    <submittedName>
        <fullName evidence="2">GCN5-related N-acetyltransferase</fullName>
    </submittedName>
</protein>
<dbReference type="InterPro" id="IPR051531">
    <property type="entry name" value="N-acetyltransferase"/>
</dbReference>
<dbReference type="eggNOG" id="COG1670">
    <property type="taxonomic scope" value="Bacteria"/>
</dbReference>
<dbReference type="RefSeq" id="WP_013427502.1">
    <property type="nucleotide sequence ID" value="NC_014666.1"/>
</dbReference>
<reference evidence="2 3" key="1">
    <citation type="submission" date="2010-10" db="EMBL/GenBank/DDBJ databases">
        <title>Complete sequence of Frankia sp. EuI1c.</title>
        <authorList>
            <consortium name="US DOE Joint Genome Institute"/>
            <person name="Lucas S."/>
            <person name="Copeland A."/>
            <person name="Lapidus A."/>
            <person name="Cheng J.-F."/>
            <person name="Bruce D."/>
            <person name="Goodwin L."/>
            <person name="Pitluck S."/>
            <person name="Chertkov O."/>
            <person name="Detter J.C."/>
            <person name="Han C."/>
            <person name="Tapia R."/>
            <person name="Land M."/>
            <person name="Hauser L."/>
            <person name="Jeffries C."/>
            <person name="Kyrpides N."/>
            <person name="Ivanova N."/>
            <person name="Mikhailova N."/>
            <person name="Beauchemin N."/>
            <person name="Sen A."/>
            <person name="Sur S.A."/>
            <person name="Gtari M."/>
            <person name="Wall L."/>
            <person name="Tisa L."/>
            <person name="Woyke T."/>
        </authorList>
    </citation>
    <scope>NUCLEOTIDE SEQUENCE [LARGE SCALE GENOMIC DNA]</scope>
    <source>
        <strain evidence="3">DSM 45817 / CECT 9037 / EuI1c</strain>
    </source>
</reference>
<dbReference type="PANTHER" id="PTHR43792:SF1">
    <property type="entry name" value="N-ACETYLTRANSFERASE DOMAIN-CONTAINING PROTEIN"/>
    <property type="match status" value="1"/>
</dbReference>
<organism evidence="2 3">
    <name type="scientific">Pseudofrankia inefficax (strain DSM 45817 / CECT 9037 / DDB 130130 / EuI1c)</name>
    <name type="common">Frankia inefficax</name>
    <dbReference type="NCBI Taxonomy" id="298654"/>
    <lineage>
        <taxon>Bacteria</taxon>
        <taxon>Bacillati</taxon>
        <taxon>Actinomycetota</taxon>
        <taxon>Actinomycetes</taxon>
        <taxon>Frankiales</taxon>
        <taxon>Frankiaceae</taxon>
        <taxon>Pseudofrankia</taxon>
    </lineage>
</organism>
<gene>
    <name evidence="2" type="ordered locus">FraEuI1c_6407</name>
</gene>
<name>E3J725_PSEI1</name>
<dbReference type="InterPro" id="IPR016181">
    <property type="entry name" value="Acyl_CoA_acyltransferase"/>
</dbReference>
<dbReference type="SUPFAM" id="SSF55729">
    <property type="entry name" value="Acyl-CoA N-acyltransferases (Nat)"/>
    <property type="match status" value="1"/>
</dbReference>
<keyword evidence="2" id="KW-0808">Transferase</keyword>
<accession>E3J725</accession>
<dbReference type="Pfam" id="PF13302">
    <property type="entry name" value="Acetyltransf_3"/>
    <property type="match status" value="1"/>
</dbReference>
<dbReference type="PROSITE" id="PS51186">
    <property type="entry name" value="GNAT"/>
    <property type="match status" value="1"/>
</dbReference>